<dbReference type="InterPro" id="IPR000843">
    <property type="entry name" value="HTH_LacI"/>
</dbReference>
<gene>
    <name evidence="5" type="ORF">GCM10007380_31720</name>
</gene>
<dbReference type="Pfam" id="PF00532">
    <property type="entry name" value="Peripla_BP_1"/>
    <property type="match status" value="1"/>
</dbReference>
<dbReference type="PROSITE" id="PS00356">
    <property type="entry name" value="HTH_LACI_1"/>
    <property type="match status" value="1"/>
</dbReference>
<dbReference type="PROSITE" id="PS50932">
    <property type="entry name" value="HTH_LACI_2"/>
    <property type="match status" value="1"/>
</dbReference>
<comment type="caution">
    <text evidence="5">The sequence shown here is derived from an EMBL/GenBank/DDBJ whole genome shotgun (WGS) entry which is preliminary data.</text>
</comment>
<dbReference type="PANTHER" id="PTHR30146">
    <property type="entry name" value="LACI-RELATED TRANSCRIPTIONAL REPRESSOR"/>
    <property type="match status" value="1"/>
</dbReference>
<dbReference type="InterPro" id="IPR001761">
    <property type="entry name" value="Peripla_BP/Lac1_sug-bd_dom"/>
</dbReference>
<dbReference type="GO" id="GO:0003700">
    <property type="term" value="F:DNA-binding transcription factor activity"/>
    <property type="evidence" value="ECO:0007669"/>
    <property type="project" value="TreeGrafter"/>
</dbReference>
<keyword evidence="1" id="KW-0805">Transcription regulation</keyword>
<accession>A0A8J3F0P6</accession>
<evidence type="ECO:0000256" key="2">
    <source>
        <dbReference type="ARBA" id="ARBA00023125"/>
    </source>
</evidence>
<dbReference type="Pfam" id="PF00356">
    <property type="entry name" value="LacI"/>
    <property type="match status" value="1"/>
</dbReference>
<evidence type="ECO:0000313" key="6">
    <source>
        <dbReference type="Proteomes" id="UP000626244"/>
    </source>
</evidence>
<dbReference type="Proteomes" id="UP000626244">
    <property type="component" value="Unassembled WGS sequence"/>
</dbReference>
<dbReference type="SUPFAM" id="SSF47413">
    <property type="entry name" value="lambda repressor-like DNA-binding domains"/>
    <property type="match status" value="1"/>
</dbReference>
<dbReference type="CDD" id="cd01392">
    <property type="entry name" value="HTH_LacI"/>
    <property type="match status" value="1"/>
</dbReference>
<name>A0A8J3F0P6_9BACI</name>
<evidence type="ECO:0000313" key="5">
    <source>
        <dbReference type="EMBL" id="GGI16189.1"/>
    </source>
</evidence>
<reference evidence="6" key="1">
    <citation type="journal article" date="2019" name="Int. J. Syst. Evol. Microbiol.">
        <title>The Global Catalogue of Microorganisms (GCM) 10K type strain sequencing project: providing services to taxonomists for standard genome sequencing and annotation.</title>
        <authorList>
            <consortium name="The Broad Institute Genomics Platform"/>
            <consortium name="The Broad Institute Genome Sequencing Center for Infectious Disease"/>
            <person name="Wu L."/>
            <person name="Ma J."/>
        </authorList>
    </citation>
    <scope>NUCLEOTIDE SEQUENCE [LARGE SCALE GENOMIC DNA]</scope>
    <source>
        <strain evidence="6">CGMCC 1.14993</strain>
    </source>
</reference>
<protein>
    <submittedName>
        <fullName evidence="5">LacI family transcriptional regulator</fullName>
    </submittedName>
</protein>
<dbReference type="InterPro" id="IPR028082">
    <property type="entry name" value="Peripla_BP_I"/>
</dbReference>
<dbReference type="SUPFAM" id="SSF53822">
    <property type="entry name" value="Periplasmic binding protein-like I"/>
    <property type="match status" value="1"/>
</dbReference>
<dbReference type="AlphaFoldDB" id="A0A8J3F0P6"/>
<dbReference type="InterPro" id="IPR010982">
    <property type="entry name" value="Lambda_DNA-bd_dom_sf"/>
</dbReference>
<dbReference type="Gene3D" id="3.40.50.2300">
    <property type="match status" value="2"/>
</dbReference>
<evidence type="ECO:0000256" key="1">
    <source>
        <dbReference type="ARBA" id="ARBA00023015"/>
    </source>
</evidence>
<evidence type="ECO:0000259" key="4">
    <source>
        <dbReference type="PROSITE" id="PS50932"/>
    </source>
</evidence>
<feature type="domain" description="HTH lacI-type" evidence="4">
    <location>
        <begin position="2"/>
        <end position="56"/>
    </location>
</feature>
<dbReference type="PANTHER" id="PTHR30146:SF105">
    <property type="entry name" value="CATABOLITE CONTROL PROTEIN B"/>
    <property type="match status" value="1"/>
</dbReference>
<dbReference type="OrthoDB" id="9798934at2"/>
<dbReference type="SMART" id="SM00354">
    <property type="entry name" value="HTH_LACI"/>
    <property type="match status" value="1"/>
</dbReference>
<dbReference type="EMBL" id="BMHB01000002">
    <property type="protein sequence ID" value="GGI16189.1"/>
    <property type="molecule type" value="Genomic_DNA"/>
</dbReference>
<dbReference type="CDD" id="cd06286">
    <property type="entry name" value="PBP1_CcpB-like"/>
    <property type="match status" value="1"/>
</dbReference>
<dbReference type="GO" id="GO:0000976">
    <property type="term" value="F:transcription cis-regulatory region binding"/>
    <property type="evidence" value="ECO:0007669"/>
    <property type="project" value="TreeGrafter"/>
</dbReference>
<evidence type="ECO:0000256" key="3">
    <source>
        <dbReference type="ARBA" id="ARBA00023163"/>
    </source>
</evidence>
<organism evidence="5 6">
    <name type="scientific">Gottfriedia solisilvae</name>
    <dbReference type="NCBI Taxonomy" id="1516104"/>
    <lineage>
        <taxon>Bacteria</taxon>
        <taxon>Bacillati</taxon>
        <taxon>Bacillota</taxon>
        <taxon>Bacilli</taxon>
        <taxon>Bacillales</taxon>
        <taxon>Bacillaceae</taxon>
        <taxon>Gottfriedia</taxon>
    </lineage>
</organism>
<proteinExistence type="predicted"/>
<keyword evidence="2" id="KW-0238">DNA-binding</keyword>
<sequence length="322" mass="36956">MLNIKEIAKISNVSPSTVSRVLNNHPHVNEETKRRVLNIIEQFDYVPNLNAVKLKRGRNFLIGIITPEINEISLPYINSFISIANEHGFKTITYNTSYEKTGEIEALEALRRKEIDALVITVRASEWRDIERYCKYGPIVALERVDSDFVPSVYLDQYIGYYMALEYLIQKGYRKIGNAFGRMNGLNTIRRIQAYNDLLKLNKIPIRKEYTFTEVYSTADGEEVVNQLCKLKDRPDAIICANDFVAAGIVSEAKRKGINIPRDLAVVGFDNHLMSRVLDITTIHNPIKQQAENAFKSIYEKLENTTQISESLEYKLIIRKTT</sequence>
<keyword evidence="3" id="KW-0804">Transcription</keyword>
<dbReference type="Gene3D" id="1.10.260.40">
    <property type="entry name" value="lambda repressor-like DNA-binding domains"/>
    <property type="match status" value="1"/>
</dbReference>
<dbReference type="RefSeq" id="WP_088000790.1">
    <property type="nucleotide sequence ID" value="NZ_BMHB01000002.1"/>
</dbReference>
<keyword evidence="6" id="KW-1185">Reference proteome</keyword>